<dbReference type="HOGENOM" id="CLU_030169_3_1_11"/>
<proteinExistence type="predicted"/>
<dbReference type="InterPro" id="IPR012338">
    <property type="entry name" value="Beta-lactam/transpept-like"/>
</dbReference>
<dbReference type="PANTHER" id="PTHR43283">
    <property type="entry name" value="BETA-LACTAMASE-RELATED"/>
    <property type="match status" value="1"/>
</dbReference>
<sequence length="483" mass="50920">MTTTHPTSPTLDPAAPLPTSTPEREGIPSAAIGALLDALEAAGVEMHSLVLARHGNVVASGWWAPYRSDDITLMYSLSKSFTSTAVGVAVAEGRLGLDDAVTSFFPPAASAGAGPRTRAMRVRHLLAMSTGHAQDTTARLDTADPVGSFLAIEPDADPGTLFCYNSGATLMLSAILTELTGERLLDYARARVLDPLGIGSAYWSRFGRYDMGLSGLHVTTDDVARLGLMYLGGGELRGRRVVPAQWVETASAMHTDNSGRGAGPDWEQGYGFQLWRARHGYRGDGAFGQFCVVLPEHDVVLASTAATENMQGVLDAVWQTLLPAFSAEALPDDDVAHAALRDRLASLALPAVASVVPGSDGAWDLALTGPAADWVDGVRLEAAAGAARLVLAEDGVPLDLQLGDGTWVRTDVPIRDDRVLRVEATGGWCAPGVLEADVLAVNTPHHLRLRCDVASGTAHVAWHTVPLRAASLVRLAIPRAVLD</sequence>
<dbReference type="eggNOG" id="COG1680">
    <property type="taxonomic scope" value="Bacteria"/>
</dbReference>
<dbReference type="Proteomes" id="UP000007962">
    <property type="component" value="Chromosome"/>
</dbReference>
<dbReference type="InterPro" id="IPR050789">
    <property type="entry name" value="Diverse_Enzym_Activities"/>
</dbReference>
<accession>C5BZB1</accession>
<dbReference type="InterPro" id="IPR001466">
    <property type="entry name" value="Beta-lactam-related"/>
</dbReference>
<evidence type="ECO:0000313" key="4">
    <source>
        <dbReference type="Proteomes" id="UP000007962"/>
    </source>
</evidence>
<feature type="region of interest" description="Disordered" evidence="1">
    <location>
        <begin position="1"/>
        <end position="26"/>
    </location>
</feature>
<reference evidence="3 4" key="1">
    <citation type="journal article" date="2009" name="Stand. Genomic Sci.">
        <title>Complete genome sequence of Beutenbergia cavernae type strain (HKI 0122).</title>
        <authorList>
            <person name="Land M."/>
            <person name="Pukall R."/>
            <person name="Abt B."/>
            <person name="Goker M."/>
            <person name="Rohde M."/>
            <person name="Glavina Del Rio T."/>
            <person name="Tice H."/>
            <person name="Copeland A."/>
            <person name="Cheng J.F."/>
            <person name="Lucas S."/>
            <person name="Chen F."/>
            <person name="Nolan M."/>
            <person name="Bruce D."/>
            <person name="Goodwin L."/>
            <person name="Pitluck S."/>
            <person name="Ivanova N."/>
            <person name="Mavromatis K."/>
            <person name="Ovchinnikova G."/>
            <person name="Pati A."/>
            <person name="Chen A."/>
            <person name="Palaniappan K."/>
            <person name="Hauser L."/>
            <person name="Chang Y.J."/>
            <person name="Jefferies C.C."/>
            <person name="Saunders E."/>
            <person name="Brettin T."/>
            <person name="Detter J.C."/>
            <person name="Han C."/>
            <person name="Chain P."/>
            <person name="Bristow J."/>
            <person name="Eisen J.A."/>
            <person name="Markowitz V."/>
            <person name="Hugenholtz P."/>
            <person name="Kyrpides N.C."/>
            <person name="Klenk H.P."/>
            <person name="Lapidus A."/>
        </authorList>
    </citation>
    <scope>NUCLEOTIDE SEQUENCE [LARGE SCALE GENOMIC DNA]</scope>
    <source>
        <strain evidence="4">ATCC BAA-8 / DSM 12333 / NBRC 16432</strain>
    </source>
</reference>
<feature type="compositionally biased region" description="Polar residues" evidence="1">
    <location>
        <begin position="1"/>
        <end position="10"/>
    </location>
</feature>
<evidence type="ECO:0000256" key="1">
    <source>
        <dbReference type="SAM" id="MobiDB-lite"/>
    </source>
</evidence>
<dbReference type="EMBL" id="CP001618">
    <property type="protein sequence ID" value="ACQ79083.1"/>
    <property type="molecule type" value="Genomic_DNA"/>
</dbReference>
<dbReference type="Pfam" id="PF00144">
    <property type="entry name" value="Beta-lactamase"/>
    <property type="match status" value="1"/>
</dbReference>
<dbReference type="SUPFAM" id="SSF56601">
    <property type="entry name" value="beta-lactamase/transpeptidase-like"/>
    <property type="match status" value="1"/>
</dbReference>
<dbReference type="OrthoDB" id="9773047at2"/>
<dbReference type="PANTHER" id="PTHR43283:SF7">
    <property type="entry name" value="BETA-LACTAMASE-RELATED DOMAIN-CONTAINING PROTEIN"/>
    <property type="match status" value="1"/>
</dbReference>
<dbReference type="AlphaFoldDB" id="C5BZB1"/>
<organism evidence="3 4">
    <name type="scientific">Beutenbergia cavernae (strain ATCC BAA-8 / DSM 12333 / CCUG 43141 / JCM 11478 / NBRC 16432 / NCIMB 13614 / HKI 0122)</name>
    <dbReference type="NCBI Taxonomy" id="471853"/>
    <lineage>
        <taxon>Bacteria</taxon>
        <taxon>Bacillati</taxon>
        <taxon>Actinomycetota</taxon>
        <taxon>Actinomycetes</taxon>
        <taxon>Micrococcales</taxon>
        <taxon>Beutenbergiaceae</taxon>
        <taxon>Beutenbergia</taxon>
    </lineage>
</organism>
<protein>
    <submittedName>
        <fullName evidence="3">Beta-lactamase</fullName>
    </submittedName>
</protein>
<keyword evidence="4" id="KW-1185">Reference proteome</keyword>
<dbReference type="KEGG" id="bcv:Bcav_0822"/>
<gene>
    <name evidence="3" type="ordered locus">Bcav_0822</name>
</gene>
<name>C5BZB1_BEUC1</name>
<dbReference type="Gene3D" id="3.40.710.10">
    <property type="entry name" value="DD-peptidase/beta-lactamase superfamily"/>
    <property type="match status" value="1"/>
</dbReference>
<evidence type="ECO:0000313" key="3">
    <source>
        <dbReference type="EMBL" id="ACQ79083.1"/>
    </source>
</evidence>
<dbReference type="RefSeq" id="WP_012725863.1">
    <property type="nucleotide sequence ID" value="NC_012669.1"/>
</dbReference>
<dbReference type="STRING" id="471853.Bcav_0822"/>
<evidence type="ECO:0000259" key="2">
    <source>
        <dbReference type="Pfam" id="PF00144"/>
    </source>
</evidence>
<feature type="domain" description="Beta-lactamase-related" evidence="2">
    <location>
        <begin position="48"/>
        <end position="305"/>
    </location>
</feature>